<reference evidence="2 3" key="1">
    <citation type="journal article" date="2013" name="Int. J. Syst. Evol. Microbiol.">
        <title>Marinicauda pacifica gen. nov., sp. nov., a prosthecate alphaproteobacterium of the family Hyphomonadaceae isolated from deep seawater.</title>
        <authorList>
            <person name="Zhang X.Y."/>
            <person name="Li G.W."/>
            <person name="Wang C.S."/>
            <person name="Zhang Y.J."/>
            <person name="Xu X.W."/>
            <person name="Li H."/>
            <person name="Liu A."/>
            <person name="Liu C."/>
            <person name="Xie B.B."/>
            <person name="Qin Q.L."/>
            <person name="Xu Z."/>
            <person name="Chen X.L."/>
            <person name="Zhou B.C."/>
            <person name="Zhang Y.Z."/>
        </authorList>
    </citation>
    <scope>NUCLEOTIDE SEQUENCE [LARGE SCALE GENOMIC DNA]</scope>
    <source>
        <strain evidence="2 3">P-1 km-3</strain>
    </source>
</reference>
<gene>
    <name evidence="2" type="ORF">E5162_00985</name>
</gene>
<comment type="caution">
    <text evidence="2">The sequence shown here is derived from an EMBL/GenBank/DDBJ whole genome shotgun (WGS) entry which is preliminary data.</text>
</comment>
<dbReference type="RefSeq" id="WP_135943092.1">
    <property type="nucleotide sequence ID" value="NZ_BMEI01000001.1"/>
</dbReference>
<evidence type="ECO:0000313" key="2">
    <source>
        <dbReference type="EMBL" id="TGY93897.1"/>
    </source>
</evidence>
<evidence type="ECO:0000313" key="3">
    <source>
        <dbReference type="Proteomes" id="UP000305451"/>
    </source>
</evidence>
<dbReference type="Proteomes" id="UP000305451">
    <property type="component" value="Unassembled WGS sequence"/>
</dbReference>
<keyword evidence="3" id="KW-1185">Reference proteome</keyword>
<feature type="transmembrane region" description="Helical" evidence="1">
    <location>
        <begin position="51"/>
        <end position="72"/>
    </location>
</feature>
<proteinExistence type="predicted"/>
<dbReference type="EMBL" id="SRXV01000001">
    <property type="protein sequence ID" value="TGY93897.1"/>
    <property type="molecule type" value="Genomic_DNA"/>
</dbReference>
<keyword evidence="1" id="KW-0472">Membrane</keyword>
<name>A0A4S2HCW9_9PROT</name>
<dbReference type="InterPro" id="IPR010865">
    <property type="entry name" value="DUF1499"/>
</dbReference>
<evidence type="ECO:0000256" key="1">
    <source>
        <dbReference type="SAM" id="Phobius"/>
    </source>
</evidence>
<keyword evidence="1" id="KW-1133">Transmembrane helix</keyword>
<dbReference type="AlphaFoldDB" id="A0A4S2HCW9"/>
<dbReference type="OrthoDB" id="1523552at2"/>
<sequence length="277" mass="29327">MTKLFSVLCGLVAALAWAVVIAIPVWFLITTMGAKVDLWAPLDAFRHVRTYAQYAIFGALGVGAVSLVVLIVSRFAAGVGGAGAFLGAILAVVIGGGGLMAAKSAQDAAASVPPIHDISTDLTDPPQFSRAMIERREQIEGVNSVDLLDKQVPDSDWTGQWGGRAVTDVQAEAYPDIETLYLPADPAQAYEASLAAARDMGWRITTASRDSLMFEGTVESFWFSFKDDFVVRITEAENGGSAIDVRSVSRVGLSDLGANAERVRAFLEAVRDAAGTA</sequence>
<accession>A0A4S2HCW9</accession>
<dbReference type="Pfam" id="PF07386">
    <property type="entry name" value="DUF1499"/>
    <property type="match status" value="1"/>
</dbReference>
<protein>
    <submittedName>
        <fullName evidence="2">DUF1499 domain-containing protein</fullName>
    </submittedName>
</protein>
<feature type="transmembrane region" description="Helical" evidence="1">
    <location>
        <begin position="79"/>
        <end position="102"/>
    </location>
</feature>
<organism evidence="2 3">
    <name type="scientific">Marinicauda pacifica</name>
    <dbReference type="NCBI Taxonomy" id="1133559"/>
    <lineage>
        <taxon>Bacteria</taxon>
        <taxon>Pseudomonadati</taxon>
        <taxon>Pseudomonadota</taxon>
        <taxon>Alphaproteobacteria</taxon>
        <taxon>Maricaulales</taxon>
        <taxon>Maricaulaceae</taxon>
        <taxon>Marinicauda</taxon>
    </lineage>
</organism>
<keyword evidence="1" id="KW-0812">Transmembrane</keyword>